<dbReference type="EMBL" id="JAVRHU010000002">
    <property type="protein sequence ID" value="MDT0621673.1"/>
    <property type="molecule type" value="Genomic_DNA"/>
</dbReference>
<evidence type="ECO:0000313" key="2">
    <source>
        <dbReference type="EMBL" id="MDT0621673.1"/>
    </source>
</evidence>
<protein>
    <recommendedName>
        <fullName evidence="4">OmpA-like domain-containing protein</fullName>
    </recommendedName>
</protein>
<evidence type="ECO:0008006" key="4">
    <source>
        <dbReference type="Google" id="ProtNLM"/>
    </source>
</evidence>
<evidence type="ECO:0000313" key="3">
    <source>
        <dbReference type="Proteomes" id="UP001250662"/>
    </source>
</evidence>
<dbReference type="Proteomes" id="UP001250662">
    <property type="component" value="Unassembled WGS sequence"/>
</dbReference>
<keyword evidence="1" id="KW-0175">Coiled coil</keyword>
<evidence type="ECO:0000256" key="1">
    <source>
        <dbReference type="SAM" id="Coils"/>
    </source>
</evidence>
<feature type="coiled-coil region" evidence="1">
    <location>
        <begin position="21"/>
        <end position="76"/>
    </location>
</feature>
<proteinExistence type="predicted"/>
<reference evidence="2 3" key="1">
    <citation type="submission" date="2023-09" db="EMBL/GenBank/DDBJ databases">
        <authorList>
            <person name="Rey-Velasco X."/>
        </authorList>
    </citation>
    <scope>NUCLEOTIDE SEQUENCE [LARGE SCALE GENOMIC DNA]</scope>
    <source>
        <strain evidence="2 3">P007</strain>
    </source>
</reference>
<gene>
    <name evidence="2" type="ORF">RM520_08545</name>
</gene>
<organism evidence="2 3">
    <name type="scientific">Croceitalea vernalis</name>
    <dbReference type="NCBI Taxonomy" id="3075599"/>
    <lineage>
        <taxon>Bacteria</taxon>
        <taxon>Pseudomonadati</taxon>
        <taxon>Bacteroidota</taxon>
        <taxon>Flavobacteriia</taxon>
        <taxon>Flavobacteriales</taxon>
        <taxon>Flavobacteriaceae</taxon>
        <taxon>Croceitalea</taxon>
    </lineage>
</organism>
<sequence length="253" mass="27434">MKRLLPLVILLVFTSISAQKKSELIAEIGELEKTIMSLNDSVSLAQRQINKSNSKAELFEKENEDLRAANATLLQNLTNFSKISKQNTESVGNALNSLKKKEEQLRVITDTFSQNDSIAIAIFTQVKQTMGPDAKAGVSNGSALISNSLDNLFGSDSGATLTEIGLTWASKISEIIKANPDRSIIVEGLNITGELDVTYAQASAVANALTKTDGVGSERIQVLVKDGNFKEGISIRIAPNHAAFYEMVKKEFQ</sequence>
<keyword evidence="3" id="KW-1185">Reference proteome</keyword>
<dbReference type="RefSeq" id="WP_311387711.1">
    <property type="nucleotide sequence ID" value="NZ_JAVRHU010000002.1"/>
</dbReference>
<comment type="caution">
    <text evidence="2">The sequence shown here is derived from an EMBL/GenBank/DDBJ whole genome shotgun (WGS) entry which is preliminary data.</text>
</comment>
<name>A0ABU3BHM6_9FLAO</name>
<accession>A0ABU3BHM6</accession>